<feature type="region of interest" description="Disordered" evidence="1">
    <location>
        <begin position="50"/>
        <end position="76"/>
    </location>
</feature>
<evidence type="ECO:0000313" key="3">
    <source>
        <dbReference type="RefSeq" id="XP_013769111.1"/>
    </source>
</evidence>
<dbReference type="AlphaFoldDB" id="A0A9Y6M1K5"/>
<organism evidence="2 3">
    <name type="scientific">Pundamilia nyererei</name>
    <dbReference type="NCBI Taxonomy" id="303518"/>
    <lineage>
        <taxon>Eukaryota</taxon>
        <taxon>Metazoa</taxon>
        <taxon>Chordata</taxon>
        <taxon>Craniata</taxon>
        <taxon>Vertebrata</taxon>
        <taxon>Euteleostomi</taxon>
        <taxon>Actinopterygii</taxon>
        <taxon>Neopterygii</taxon>
        <taxon>Teleostei</taxon>
        <taxon>Neoteleostei</taxon>
        <taxon>Acanthomorphata</taxon>
        <taxon>Ovalentaria</taxon>
        <taxon>Cichlomorphae</taxon>
        <taxon>Cichliformes</taxon>
        <taxon>Cichlidae</taxon>
        <taxon>African cichlids</taxon>
        <taxon>Pseudocrenilabrinae</taxon>
        <taxon>Haplochromini</taxon>
        <taxon>Pundamilia</taxon>
    </lineage>
</organism>
<proteinExistence type="predicted"/>
<sequence>MTRPALRRHAWDSVDSDLFERQEAALSHWAEELRRKQRLFAERERVFEGTRLALGGPRRRRGPPPAASPALEHSPWRVGVTGRASAAHPPAAPLLARPPAVLLSGPSTSPGRSDAASHLGSGEAFSLGGSAVSAREKQGSRRRRSSCLEQQDQSASKMDFFLSPNPETVHHPPKPKTVYCDYILDYPTNTHHPTSEETVFLSSQATARDLNPTEPSDFSHSITISSPVTHPLAANRAAQSLPSPPSAQPIPVAPPRVDRVQLAPTPVPAPRTRAAVTQSTSTPVPVSRVGVTGVQPPPAPVPAPRLRAARIRPDPPRDSAEAL</sequence>
<reference evidence="3" key="1">
    <citation type="submission" date="2025-08" db="UniProtKB">
        <authorList>
            <consortium name="RefSeq"/>
        </authorList>
    </citation>
    <scope>IDENTIFICATION</scope>
</reference>
<feature type="compositionally biased region" description="Polar residues" evidence="1">
    <location>
        <begin position="147"/>
        <end position="156"/>
    </location>
</feature>
<protein>
    <submittedName>
        <fullName evidence="3">Myb-related transcription factor, partner of profilin-like</fullName>
    </submittedName>
</protein>
<dbReference type="RefSeq" id="XP_013769111.1">
    <property type="nucleotide sequence ID" value="XM_013913657.1"/>
</dbReference>
<gene>
    <name evidence="3" type="primary">LOC106456370</name>
</gene>
<evidence type="ECO:0000256" key="1">
    <source>
        <dbReference type="SAM" id="MobiDB-lite"/>
    </source>
</evidence>
<evidence type="ECO:0000313" key="2">
    <source>
        <dbReference type="Proteomes" id="UP000695023"/>
    </source>
</evidence>
<accession>A0A9Y6M1K5</accession>
<name>A0A9Y6M1K5_9CICH</name>
<feature type="compositionally biased region" description="Basic and acidic residues" evidence="1">
    <location>
        <begin position="311"/>
        <end position="323"/>
    </location>
</feature>
<dbReference type="Proteomes" id="UP000695023">
    <property type="component" value="Unplaced"/>
</dbReference>
<dbReference type="GeneID" id="106456370"/>
<keyword evidence="2" id="KW-1185">Reference proteome</keyword>
<feature type="region of interest" description="Disordered" evidence="1">
    <location>
        <begin position="262"/>
        <end position="323"/>
    </location>
</feature>
<feature type="region of interest" description="Disordered" evidence="1">
    <location>
        <begin position="98"/>
        <end position="173"/>
    </location>
</feature>